<keyword evidence="2" id="KW-1185">Reference proteome</keyword>
<evidence type="ECO:0000313" key="2">
    <source>
        <dbReference type="Proteomes" id="UP000253908"/>
    </source>
</evidence>
<evidence type="ECO:0000313" key="1">
    <source>
        <dbReference type="EMBL" id="AXI10051.1"/>
    </source>
</evidence>
<reference evidence="2" key="1">
    <citation type="submission" date="2017-11" db="EMBL/GenBank/DDBJ databases">
        <authorList>
            <person name="Zhu W."/>
        </authorList>
    </citation>
    <scope>NUCLEOTIDE SEQUENCE [LARGE SCALE GENOMIC DNA]</scope>
    <source>
        <strain evidence="2">160</strain>
    </source>
</reference>
<dbReference type="KEGG" id="ocn:CUC15_14430"/>
<proteinExistence type="predicted"/>
<dbReference type="Proteomes" id="UP000253908">
    <property type="component" value="Chromosome"/>
</dbReference>
<accession>A0A345PJ71</accession>
<dbReference type="OrthoDB" id="2720865at2"/>
<dbReference type="RefSeq" id="WP_114917338.1">
    <property type="nucleotide sequence ID" value="NZ_CP024848.1"/>
</dbReference>
<sequence length="85" mass="9692">MTQKMIDDLLEVITFWLADIKDIQANSYHIDALFTELQSQADDIQTGITGLERDVQQIDERIASILSCVLENSKNKNKKIIQKAI</sequence>
<organism evidence="1 2">
    <name type="scientific">Oceanobacillus zhaokaii</name>
    <dbReference type="NCBI Taxonomy" id="2052660"/>
    <lineage>
        <taxon>Bacteria</taxon>
        <taxon>Bacillati</taxon>
        <taxon>Bacillota</taxon>
        <taxon>Bacilli</taxon>
        <taxon>Bacillales</taxon>
        <taxon>Bacillaceae</taxon>
        <taxon>Oceanobacillus</taxon>
    </lineage>
</organism>
<name>A0A345PJ71_9BACI</name>
<gene>
    <name evidence="1" type="ORF">CUC15_14430</name>
</gene>
<protein>
    <submittedName>
        <fullName evidence="1">Uncharacterized protein</fullName>
    </submittedName>
</protein>
<dbReference type="AlphaFoldDB" id="A0A345PJ71"/>
<dbReference type="EMBL" id="CP024848">
    <property type="protein sequence ID" value="AXI10051.1"/>
    <property type="molecule type" value="Genomic_DNA"/>
</dbReference>